<evidence type="ECO:0000313" key="3">
    <source>
        <dbReference type="Proteomes" id="UP000319663"/>
    </source>
</evidence>
<dbReference type="EMBL" id="VIFY01000014">
    <property type="protein sequence ID" value="TQB75853.1"/>
    <property type="molecule type" value="Genomic_DNA"/>
</dbReference>
<protein>
    <submittedName>
        <fullName evidence="2">Uncharacterized protein</fullName>
    </submittedName>
</protein>
<comment type="caution">
    <text evidence="2">The sequence shown here is derived from an EMBL/GenBank/DDBJ whole genome shotgun (WGS) entry which is preliminary data.</text>
</comment>
<evidence type="ECO:0000256" key="1">
    <source>
        <dbReference type="SAM" id="MobiDB-lite"/>
    </source>
</evidence>
<accession>A0A507R4I4</accession>
<reference evidence="2 3" key="1">
    <citation type="submission" date="2019-06" db="EMBL/GenBank/DDBJ databases">
        <title>Wine fermentation using esterase from Monascus purpureus.</title>
        <authorList>
            <person name="Geng C."/>
            <person name="Zhang Y."/>
        </authorList>
    </citation>
    <scope>NUCLEOTIDE SEQUENCE [LARGE SCALE GENOMIC DNA]</scope>
    <source>
        <strain evidence="2">HQ1</strain>
    </source>
</reference>
<feature type="compositionally biased region" description="Basic and acidic residues" evidence="1">
    <location>
        <begin position="21"/>
        <end position="32"/>
    </location>
</feature>
<evidence type="ECO:0000313" key="2">
    <source>
        <dbReference type="EMBL" id="TQB75853.1"/>
    </source>
</evidence>
<name>A0A507R4I4_MONPU</name>
<dbReference type="Proteomes" id="UP000319663">
    <property type="component" value="Unassembled WGS sequence"/>
</dbReference>
<organism evidence="2 3">
    <name type="scientific">Monascus purpureus</name>
    <name type="common">Red mold</name>
    <name type="synonym">Monascus anka</name>
    <dbReference type="NCBI Taxonomy" id="5098"/>
    <lineage>
        <taxon>Eukaryota</taxon>
        <taxon>Fungi</taxon>
        <taxon>Dikarya</taxon>
        <taxon>Ascomycota</taxon>
        <taxon>Pezizomycotina</taxon>
        <taxon>Eurotiomycetes</taxon>
        <taxon>Eurotiomycetidae</taxon>
        <taxon>Eurotiales</taxon>
        <taxon>Aspergillaceae</taxon>
        <taxon>Monascus</taxon>
    </lineage>
</organism>
<keyword evidence="3" id="KW-1185">Reference proteome</keyword>
<dbReference type="AlphaFoldDB" id="A0A507R4I4"/>
<proteinExistence type="predicted"/>
<feature type="region of interest" description="Disordered" evidence="1">
    <location>
        <begin position="1"/>
        <end position="43"/>
    </location>
</feature>
<gene>
    <name evidence="2" type="ORF">MPDQ_001454</name>
</gene>
<sequence>MRQLELACEKPLQAGAHNGQRHAEESRRETRPESPPQDSPWNRPVWRRIGAQKFPRKSLPPYVVMRECFWGLLLLHRNVPDHQGPGSYFPRLVMPMACCAHEEGLSHTSWSLDWIVASRQEAESPRLSGAGKPYSRVSSLLQFRFVGITGESVRAREMGGEACV</sequence>